<comment type="caution">
    <text evidence="2">The sequence shown here is derived from an EMBL/GenBank/DDBJ whole genome shotgun (WGS) entry which is preliminary data.</text>
</comment>
<evidence type="ECO:0000313" key="3">
    <source>
        <dbReference type="Proteomes" id="UP000641932"/>
    </source>
</evidence>
<gene>
    <name evidence="2" type="ORF">GCM10012280_06190</name>
</gene>
<feature type="region of interest" description="Disordered" evidence="1">
    <location>
        <begin position="1"/>
        <end position="21"/>
    </location>
</feature>
<proteinExistence type="predicted"/>
<dbReference type="EMBL" id="BMMS01000002">
    <property type="protein sequence ID" value="GGO81580.1"/>
    <property type="molecule type" value="Genomic_DNA"/>
</dbReference>
<dbReference type="RefSeq" id="WP_189129904.1">
    <property type="nucleotide sequence ID" value="NZ_BMMS01000002.1"/>
</dbReference>
<reference evidence="2" key="1">
    <citation type="journal article" date="2014" name="Int. J. Syst. Evol. Microbiol.">
        <title>Complete genome sequence of Corynebacterium casei LMG S-19264T (=DSM 44701T), isolated from a smear-ripened cheese.</title>
        <authorList>
            <consortium name="US DOE Joint Genome Institute (JGI-PGF)"/>
            <person name="Walter F."/>
            <person name="Albersmeier A."/>
            <person name="Kalinowski J."/>
            <person name="Ruckert C."/>
        </authorList>
    </citation>
    <scope>NUCLEOTIDE SEQUENCE</scope>
    <source>
        <strain evidence="2">CGMCC 4.7201</strain>
    </source>
</reference>
<sequence>MPTSPVDLLDPGSTLPGHADASLRTPLLDRQAHRECAASTCARSLPAVPFRAHGAEATRADGRTCPAPRADSVLERLAAALREAAR</sequence>
<dbReference type="AlphaFoldDB" id="A0A917ZEN7"/>
<dbReference type="Proteomes" id="UP000641932">
    <property type="component" value="Unassembled WGS sequence"/>
</dbReference>
<evidence type="ECO:0000313" key="2">
    <source>
        <dbReference type="EMBL" id="GGO81580.1"/>
    </source>
</evidence>
<keyword evidence="3" id="KW-1185">Reference proteome</keyword>
<protein>
    <submittedName>
        <fullName evidence="2">Uncharacterized protein</fullName>
    </submittedName>
</protein>
<name>A0A917ZEN7_9ACTN</name>
<reference evidence="2" key="2">
    <citation type="submission" date="2020-09" db="EMBL/GenBank/DDBJ databases">
        <authorList>
            <person name="Sun Q."/>
            <person name="Zhou Y."/>
        </authorList>
    </citation>
    <scope>NUCLEOTIDE SEQUENCE</scope>
    <source>
        <strain evidence="2">CGMCC 4.7201</strain>
    </source>
</reference>
<evidence type="ECO:0000256" key="1">
    <source>
        <dbReference type="SAM" id="MobiDB-lite"/>
    </source>
</evidence>
<organism evidence="2 3">
    <name type="scientific">Wenjunlia tyrosinilytica</name>
    <dbReference type="NCBI Taxonomy" id="1544741"/>
    <lineage>
        <taxon>Bacteria</taxon>
        <taxon>Bacillati</taxon>
        <taxon>Actinomycetota</taxon>
        <taxon>Actinomycetes</taxon>
        <taxon>Kitasatosporales</taxon>
        <taxon>Streptomycetaceae</taxon>
        <taxon>Wenjunlia</taxon>
    </lineage>
</organism>
<accession>A0A917ZEN7</accession>